<evidence type="ECO:0000256" key="9">
    <source>
        <dbReference type="ARBA" id="ARBA00023170"/>
    </source>
</evidence>
<keyword evidence="6" id="KW-0677">Repeat</keyword>
<name>A0ABM3GTZ7_9MYRT</name>
<evidence type="ECO:0000256" key="11">
    <source>
        <dbReference type="SAM" id="MobiDB-lite"/>
    </source>
</evidence>
<sequence length="573" mass="63668">MIFQLQNLRTLYLNSNNLSGTVKLDTISEAENLQELALSSNKLSLIVETNITHRFSGLGLGSCNLNGFPEFLKGQDGLSELDLSYNNISGQVPEWFMNVSTGNLHHLNLFGNFLTSFAQNPVIFKWEELSVADLGFNVLQGSVPIPPWRIEYYFISNNMLSGGITPLMCNLSSLLMIDLSSNKLTGFLPQCFSDMIAASGVVNLQSNNFIGKIPQLNGDFCNLVMIDPSYNKLQGPLPRSLRKCSNLEFLNVAHNQIRDVFPSWLGSFLSLKILILRYNRFHGLIGEPGGRIVFPTLQIIDLSHNGFSGSLPSKYFEHWTAMKVFDTDPSSYTGDSFSPFMWPYPSGYIGDAFSPFRWPYSIFTTFDYSMSIIAKGIQMNYSKIQEHLTLIDLSSNNFSGAIPGTIGSLKQLKLLNLSNNILSGPLPSFLANLTNLESLDLSQNRLSGEIPQELTQLTSLEVFNVSSNRLTGPIPQSQQFATFENNSYKGNSGLCGTPLSRKCDDPKALPPSSPTSEENQDSGSAMELDWKVVCMGYASGLVIGVVLGNCLITRRRAQRLVKNFGKRKQRRRR</sequence>
<dbReference type="Gene3D" id="3.80.10.10">
    <property type="entry name" value="Ribonuclease Inhibitor"/>
    <property type="match status" value="1"/>
</dbReference>
<dbReference type="Proteomes" id="UP000827889">
    <property type="component" value="Chromosome 10"/>
</dbReference>
<evidence type="ECO:0000256" key="3">
    <source>
        <dbReference type="ARBA" id="ARBA00022475"/>
    </source>
</evidence>
<organism evidence="13 14">
    <name type="scientific">Rhodamnia argentea</name>
    <dbReference type="NCBI Taxonomy" id="178133"/>
    <lineage>
        <taxon>Eukaryota</taxon>
        <taxon>Viridiplantae</taxon>
        <taxon>Streptophyta</taxon>
        <taxon>Embryophyta</taxon>
        <taxon>Tracheophyta</taxon>
        <taxon>Spermatophyta</taxon>
        <taxon>Magnoliopsida</taxon>
        <taxon>eudicotyledons</taxon>
        <taxon>Gunneridae</taxon>
        <taxon>Pentapetalae</taxon>
        <taxon>rosids</taxon>
        <taxon>malvids</taxon>
        <taxon>Myrtales</taxon>
        <taxon>Myrtaceae</taxon>
        <taxon>Myrtoideae</taxon>
        <taxon>Myrteae</taxon>
        <taxon>Australasian group</taxon>
        <taxon>Rhodamnia</taxon>
    </lineage>
</organism>
<dbReference type="GeneID" id="125312730"/>
<evidence type="ECO:0000256" key="12">
    <source>
        <dbReference type="SAM" id="Phobius"/>
    </source>
</evidence>
<feature type="region of interest" description="Disordered" evidence="11">
    <location>
        <begin position="499"/>
        <end position="523"/>
    </location>
</feature>
<evidence type="ECO:0000256" key="1">
    <source>
        <dbReference type="ARBA" id="ARBA00004251"/>
    </source>
</evidence>
<accession>A0ABM3GTZ7</accession>
<dbReference type="InterPro" id="IPR003591">
    <property type="entry name" value="Leu-rich_rpt_typical-subtyp"/>
</dbReference>
<evidence type="ECO:0000256" key="8">
    <source>
        <dbReference type="ARBA" id="ARBA00023136"/>
    </source>
</evidence>
<keyword evidence="9" id="KW-0675">Receptor</keyword>
<comment type="subcellular location">
    <subcellularLocation>
        <location evidence="1">Cell membrane</location>
        <topology evidence="1">Single-pass type I membrane protein</topology>
    </subcellularLocation>
</comment>
<dbReference type="PRINTS" id="PR00019">
    <property type="entry name" value="LEURICHRPT"/>
</dbReference>
<keyword evidence="10" id="KW-0325">Glycoprotein</keyword>
<keyword evidence="8 12" id="KW-0472">Membrane</keyword>
<feature type="transmembrane region" description="Helical" evidence="12">
    <location>
        <begin position="530"/>
        <end position="552"/>
    </location>
</feature>
<dbReference type="Pfam" id="PF00560">
    <property type="entry name" value="LRR_1"/>
    <property type="match status" value="5"/>
</dbReference>
<keyword evidence="3" id="KW-1003">Cell membrane</keyword>
<protein>
    <submittedName>
        <fullName evidence="14">Receptor-like protein 6</fullName>
    </submittedName>
</protein>
<evidence type="ECO:0000256" key="6">
    <source>
        <dbReference type="ARBA" id="ARBA00022737"/>
    </source>
</evidence>
<feature type="compositionally biased region" description="Polar residues" evidence="11">
    <location>
        <begin position="514"/>
        <end position="523"/>
    </location>
</feature>
<dbReference type="PANTHER" id="PTHR27004:SF456">
    <property type="entry name" value="LEUCINE-RICH REPEAT-CONTAINING N-TERMINAL PLANT-TYPE DOMAIN-CONTAINING PROTEIN"/>
    <property type="match status" value="1"/>
</dbReference>
<evidence type="ECO:0000256" key="7">
    <source>
        <dbReference type="ARBA" id="ARBA00022989"/>
    </source>
</evidence>
<evidence type="ECO:0000256" key="2">
    <source>
        <dbReference type="ARBA" id="ARBA00009592"/>
    </source>
</evidence>
<keyword evidence="7 12" id="KW-1133">Transmembrane helix</keyword>
<dbReference type="InterPro" id="IPR032675">
    <property type="entry name" value="LRR_dom_sf"/>
</dbReference>
<dbReference type="PROSITE" id="PS51450">
    <property type="entry name" value="LRR"/>
    <property type="match status" value="1"/>
</dbReference>
<evidence type="ECO:0000313" key="13">
    <source>
        <dbReference type="Proteomes" id="UP000827889"/>
    </source>
</evidence>
<dbReference type="SUPFAM" id="SSF52058">
    <property type="entry name" value="L domain-like"/>
    <property type="match status" value="2"/>
</dbReference>
<dbReference type="SMART" id="SM00369">
    <property type="entry name" value="LRR_TYP"/>
    <property type="match status" value="5"/>
</dbReference>
<evidence type="ECO:0000313" key="14">
    <source>
        <dbReference type="RefSeq" id="XP_048127809.1"/>
    </source>
</evidence>
<reference evidence="14" key="1">
    <citation type="submission" date="2025-08" db="UniProtKB">
        <authorList>
            <consortium name="RefSeq"/>
        </authorList>
    </citation>
    <scope>IDENTIFICATION</scope>
    <source>
        <tissue evidence="14">Leaf</tissue>
    </source>
</reference>
<dbReference type="Pfam" id="PF13855">
    <property type="entry name" value="LRR_8"/>
    <property type="match status" value="1"/>
</dbReference>
<dbReference type="PANTHER" id="PTHR27004">
    <property type="entry name" value="RECEPTOR-LIKE PROTEIN 12 ISOFORM X1"/>
    <property type="match status" value="1"/>
</dbReference>
<evidence type="ECO:0000256" key="5">
    <source>
        <dbReference type="ARBA" id="ARBA00022692"/>
    </source>
</evidence>
<keyword evidence="5 12" id="KW-0812">Transmembrane</keyword>
<gene>
    <name evidence="14" type="primary">LOC125312730</name>
</gene>
<dbReference type="RefSeq" id="XP_048127809.1">
    <property type="nucleotide sequence ID" value="XM_048271852.1"/>
</dbReference>
<proteinExistence type="inferred from homology"/>
<dbReference type="InterPro" id="IPR001611">
    <property type="entry name" value="Leu-rich_rpt"/>
</dbReference>
<evidence type="ECO:0000256" key="10">
    <source>
        <dbReference type="ARBA" id="ARBA00023180"/>
    </source>
</evidence>
<evidence type="ECO:0000256" key="4">
    <source>
        <dbReference type="ARBA" id="ARBA00022614"/>
    </source>
</evidence>
<keyword evidence="4" id="KW-0433">Leucine-rich repeat</keyword>
<keyword evidence="13" id="KW-1185">Reference proteome</keyword>
<comment type="similarity">
    <text evidence="2">Belongs to the RLP family.</text>
</comment>